<reference evidence="1" key="1">
    <citation type="submission" date="2023-03" db="EMBL/GenBank/DDBJ databases">
        <title>Massive genome expansion in bonnet fungi (Mycena s.s.) driven by repeated elements and novel gene families across ecological guilds.</title>
        <authorList>
            <consortium name="Lawrence Berkeley National Laboratory"/>
            <person name="Harder C.B."/>
            <person name="Miyauchi S."/>
            <person name="Viragh M."/>
            <person name="Kuo A."/>
            <person name="Thoen E."/>
            <person name="Andreopoulos B."/>
            <person name="Lu D."/>
            <person name="Skrede I."/>
            <person name="Drula E."/>
            <person name="Henrissat B."/>
            <person name="Morin E."/>
            <person name="Kohler A."/>
            <person name="Barry K."/>
            <person name="LaButti K."/>
            <person name="Morin E."/>
            <person name="Salamov A."/>
            <person name="Lipzen A."/>
            <person name="Mereny Z."/>
            <person name="Hegedus B."/>
            <person name="Baldrian P."/>
            <person name="Stursova M."/>
            <person name="Weitz H."/>
            <person name="Taylor A."/>
            <person name="Grigoriev I.V."/>
            <person name="Nagy L.G."/>
            <person name="Martin F."/>
            <person name="Kauserud H."/>
        </authorList>
    </citation>
    <scope>NUCLEOTIDE SEQUENCE</scope>
    <source>
        <strain evidence="1">CBHHK002</strain>
    </source>
</reference>
<evidence type="ECO:0008006" key="3">
    <source>
        <dbReference type="Google" id="ProtNLM"/>
    </source>
</evidence>
<dbReference type="InterPro" id="IPR032675">
    <property type="entry name" value="LRR_dom_sf"/>
</dbReference>
<name>A0AAD7F3Z1_9AGAR</name>
<proteinExistence type="predicted"/>
<accession>A0AAD7F3Z1</accession>
<dbReference type="AlphaFoldDB" id="A0AAD7F3Z1"/>
<protein>
    <recommendedName>
        <fullName evidence="3">F-box domain-containing protein</fullName>
    </recommendedName>
</protein>
<dbReference type="EMBL" id="JARIHO010000003">
    <property type="protein sequence ID" value="KAJ7364912.1"/>
    <property type="molecule type" value="Genomic_DNA"/>
</dbReference>
<dbReference type="Gene3D" id="3.80.10.10">
    <property type="entry name" value="Ribonuclease Inhibitor"/>
    <property type="match status" value="1"/>
</dbReference>
<dbReference type="Gene3D" id="1.20.1280.50">
    <property type="match status" value="1"/>
</dbReference>
<evidence type="ECO:0000313" key="1">
    <source>
        <dbReference type="EMBL" id="KAJ7364912.1"/>
    </source>
</evidence>
<evidence type="ECO:0000313" key="2">
    <source>
        <dbReference type="Proteomes" id="UP001218218"/>
    </source>
</evidence>
<dbReference type="SUPFAM" id="SSF52047">
    <property type="entry name" value="RNI-like"/>
    <property type="match status" value="1"/>
</dbReference>
<comment type="caution">
    <text evidence="1">The sequence shown here is derived from an EMBL/GenBank/DDBJ whole genome shotgun (WGS) entry which is preliminary data.</text>
</comment>
<organism evidence="1 2">
    <name type="scientific">Mycena albidolilacea</name>
    <dbReference type="NCBI Taxonomy" id="1033008"/>
    <lineage>
        <taxon>Eukaryota</taxon>
        <taxon>Fungi</taxon>
        <taxon>Dikarya</taxon>
        <taxon>Basidiomycota</taxon>
        <taxon>Agaricomycotina</taxon>
        <taxon>Agaricomycetes</taxon>
        <taxon>Agaricomycetidae</taxon>
        <taxon>Agaricales</taxon>
        <taxon>Marasmiineae</taxon>
        <taxon>Mycenaceae</taxon>
        <taxon>Mycena</taxon>
    </lineage>
</organism>
<sequence>MSGMSSLTDSPFADRLNTNYIPSDSEIVEIRTLLAYPADELARVEARIEELEIALSQLKELRASLKTPIDAHRALISPWRHIPQDVLLAIFSSCLPSEHNALIDPAEAPLLLGRICRNWRDVTYSTPVLWSSIHIPCLHYLRAPPNMISGLERTVEAWLERSSACPLSVSVFDDINYKWNGVEKHPLILQLLPISRRLGHLTLVGDAEFLRPILRLGSESLPVLKRIWIQATGGQIFGDDADSTNALQIPTLEDVTLQITSDADPLALPLKWSQLTRIRLECHLMWGERYEPAAGGLNIGGAFEVLRRCPNLVHCEILVTGPSDGSTLDTSPITLPHLRTLVLSGVEFQFQNWLMHLVVPELCALRLGDVTTEGPGIESSAPQDGCMSADIDTSRFTLSGLQQLLQSFPTISHLRLSSRNFQELVPDDAFIALLHNLCPMLTNITILPPSTKISDAAALAFVKARMAMPTPLQQFWARFGRARELDIMLDVQSFISDGLQVSLEYLPELPEWEFRPRDGLDVLSSLY</sequence>
<keyword evidence="2" id="KW-1185">Reference proteome</keyword>
<gene>
    <name evidence="1" type="ORF">DFH08DRAFT_840291</name>
</gene>
<dbReference type="Proteomes" id="UP001218218">
    <property type="component" value="Unassembled WGS sequence"/>
</dbReference>